<protein>
    <submittedName>
        <fullName evidence="4">Uncharacterized protein</fullName>
    </submittedName>
</protein>
<dbReference type="GO" id="GO:0043386">
    <property type="term" value="P:mycotoxin biosynthetic process"/>
    <property type="evidence" value="ECO:0007669"/>
    <property type="project" value="InterPro"/>
</dbReference>
<dbReference type="PANTHER" id="PTHR33365:SF4">
    <property type="entry name" value="CYCLOCHLOROTINE BIOSYNTHESIS PROTEIN O"/>
    <property type="match status" value="1"/>
</dbReference>
<dbReference type="AlphaFoldDB" id="A0A8H3J449"/>
<dbReference type="Proteomes" id="UP000664521">
    <property type="component" value="Unassembled WGS sequence"/>
</dbReference>
<accession>A0A8H3J449</accession>
<feature type="transmembrane region" description="Helical" evidence="3">
    <location>
        <begin position="41"/>
        <end position="60"/>
    </location>
</feature>
<keyword evidence="5" id="KW-1185">Reference proteome</keyword>
<keyword evidence="3" id="KW-1133">Transmembrane helix</keyword>
<proteinExistence type="inferred from homology"/>
<name>A0A8H3J449_9LECA</name>
<sequence>MSLHENYADEEKTSSAQNLLSSLDSRDIEPQRTKHSTCLPWITHIFYLVIISTITIFFIFKSKHISAMECTRQENTWSPALPAILPYRTLFFNGTLDHPSPFRGPPTPSLDAAWETLVRMESMEAFSITESEYLQLGHPLDENVVRLDPTQGGGIFAGLEVYHQMHCLNLIRQYTYPEYYHNRSITFTDPPELLRTHVDHCIEMLRQKLTCDADVGVITHSWVAARETPWPNFNTKHKCRNWDGVVEWSRVHQAPGVPHMMKRPSGVKGLDPPP</sequence>
<organism evidence="4 5">
    <name type="scientific">Heterodermia speciosa</name>
    <dbReference type="NCBI Taxonomy" id="116794"/>
    <lineage>
        <taxon>Eukaryota</taxon>
        <taxon>Fungi</taxon>
        <taxon>Dikarya</taxon>
        <taxon>Ascomycota</taxon>
        <taxon>Pezizomycotina</taxon>
        <taxon>Lecanoromycetes</taxon>
        <taxon>OSLEUM clade</taxon>
        <taxon>Lecanoromycetidae</taxon>
        <taxon>Caliciales</taxon>
        <taxon>Physciaceae</taxon>
        <taxon>Heterodermia</taxon>
    </lineage>
</organism>
<evidence type="ECO:0000256" key="3">
    <source>
        <dbReference type="SAM" id="Phobius"/>
    </source>
</evidence>
<dbReference type="OrthoDB" id="3687641at2759"/>
<evidence type="ECO:0000256" key="1">
    <source>
        <dbReference type="ARBA" id="ARBA00004685"/>
    </source>
</evidence>
<comment type="pathway">
    <text evidence="1">Mycotoxin biosynthesis.</text>
</comment>
<gene>
    <name evidence="4" type="ORF">HETSPECPRED_002399</name>
</gene>
<dbReference type="PANTHER" id="PTHR33365">
    <property type="entry name" value="YALI0B05434P"/>
    <property type="match status" value="1"/>
</dbReference>
<dbReference type="EMBL" id="CAJPDS010000153">
    <property type="protein sequence ID" value="CAF9940387.1"/>
    <property type="molecule type" value="Genomic_DNA"/>
</dbReference>
<evidence type="ECO:0000313" key="5">
    <source>
        <dbReference type="Proteomes" id="UP000664521"/>
    </source>
</evidence>
<dbReference type="InterPro" id="IPR021765">
    <property type="entry name" value="UstYa-like"/>
</dbReference>
<dbReference type="Pfam" id="PF11807">
    <property type="entry name" value="UstYa"/>
    <property type="match status" value="1"/>
</dbReference>
<keyword evidence="3" id="KW-0812">Transmembrane</keyword>
<evidence type="ECO:0000256" key="2">
    <source>
        <dbReference type="ARBA" id="ARBA00035112"/>
    </source>
</evidence>
<comment type="caution">
    <text evidence="4">The sequence shown here is derived from an EMBL/GenBank/DDBJ whole genome shotgun (WGS) entry which is preliminary data.</text>
</comment>
<comment type="similarity">
    <text evidence="2">Belongs to the ustYa family.</text>
</comment>
<evidence type="ECO:0000313" key="4">
    <source>
        <dbReference type="EMBL" id="CAF9940387.1"/>
    </source>
</evidence>
<reference evidence="4" key="1">
    <citation type="submission" date="2021-03" db="EMBL/GenBank/DDBJ databases">
        <authorList>
            <person name="Tagirdzhanova G."/>
        </authorList>
    </citation>
    <scope>NUCLEOTIDE SEQUENCE</scope>
</reference>
<keyword evidence="3" id="KW-0472">Membrane</keyword>